<dbReference type="RefSeq" id="WP_114066962.1">
    <property type="nucleotide sequence ID" value="NZ_CP030850.1"/>
</dbReference>
<proteinExistence type="predicted"/>
<evidence type="ECO:0000313" key="2">
    <source>
        <dbReference type="EMBL" id="AXE18177.1"/>
    </source>
</evidence>
<feature type="domain" description="HTH LytTR-type" evidence="1">
    <location>
        <begin position="13"/>
        <end position="114"/>
    </location>
</feature>
<reference evidence="2 3" key="1">
    <citation type="submission" date="2018-07" db="EMBL/GenBank/DDBJ databases">
        <title>Genome sequencing of Runella.</title>
        <authorList>
            <person name="Baek M.-G."/>
            <person name="Yi H."/>
        </authorList>
    </citation>
    <scope>NUCLEOTIDE SEQUENCE [LARGE SCALE GENOMIC DNA]</scope>
    <source>
        <strain evidence="2 3">HYN0085</strain>
    </source>
</reference>
<dbReference type="AlphaFoldDB" id="A0A344THQ6"/>
<dbReference type="SMART" id="SM00850">
    <property type="entry name" value="LytTR"/>
    <property type="match status" value="1"/>
</dbReference>
<evidence type="ECO:0000259" key="1">
    <source>
        <dbReference type="PROSITE" id="PS50930"/>
    </source>
</evidence>
<gene>
    <name evidence="2" type="ORF">DR864_10705</name>
</gene>
<dbReference type="KEGG" id="run:DR864_10705"/>
<dbReference type="PANTHER" id="PTHR37299">
    <property type="entry name" value="TRANSCRIPTIONAL REGULATOR-RELATED"/>
    <property type="match status" value="1"/>
</dbReference>
<dbReference type="GO" id="GO:0003677">
    <property type="term" value="F:DNA binding"/>
    <property type="evidence" value="ECO:0007669"/>
    <property type="project" value="InterPro"/>
</dbReference>
<dbReference type="InterPro" id="IPR046947">
    <property type="entry name" value="LytR-like"/>
</dbReference>
<evidence type="ECO:0000313" key="3">
    <source>
        <dbReference type="Proteomes" id="UP000251993"/>
    </source>
</evidence>
<dbReference type="OrthoDB" id="1430683at2"/>
<keyword evidence="3" id="KW-1185">Reference proteome</keyword>
<organism evidence="2 3">
    <name type="scientific">Runella rosea</name>
    <dbReference type="NCBI Taxonomy" id="2259595"/>
    <lineage>
        <taxon>Bacteria</taxon>
        <taxon>Pseudomonadati</taxon>
        <taxon>Bacteroidota</taxon>
        <taxon>Cytophagia</taxon>
        <taxon>Cytophagales</taxon>
        <taxon>Spirosomataceae</taxon>
        <taxon>Runella</taxon>
    </lineage>
</organism>
<protein>
    <recommendedName>
        <fullName evidence="1">HTH LytTR-type domain-containing protein</fullName>
    </recommendedName>
</protein>
<dbReference type="PANTHER" id="PTHR37299:SF1">
    <property type="entry name" value="STAGE 0 SPORULATION PROTEIN A HOMOLOG"/>
    <property type="match status" value="1"/>
</dbReference>
<dbReference type="Proteomes" id="UP000251993">
    <property type="component" value="Chromosome"/>
</dbReference>
<dbReference type="GO" id="GO:0000156">
    <property type="term" value="F:phosphorelay response regulator activity"/>
    <property type="evidence" value="ECO:0007669"/>
    <property type="project" value="InterPro"/>
</dbReference>
<name>A0A344THQ6_9BACT</name>
<accession>A0A344THQ6</accession>
<dbReference type="InterPro" id="IPR007492">
    <property type="entry name" value="LytTR_DNA-bd_dom"/>
</dbReference>
<dbReference type="EMBL" id="CP030850">
    <property type="protein sequence ID" value="AXE18177.1"/>
    <property type="molecule type" value="Genomic_DNA"/>
</dbReference>
<dbReference type="PROSITE" id="PS50930">
    <property type="entry name" value="HTH_LYTTR"/>
    <property type="match status" value="1"/>
</dbReference>
<dbReference type="Gene3D" id="2.40.50.1020">
    <property type="entry name" value="LytTr DNA-binding domain"/>
    <property type="match status" value="1"/>
</dbReference>
<dbReference type="Pfam" id="PF04397">
    <property type="entry name" value="LytTR"/>
    <property type="match status" value="1"/>
</dbReference>
<sequence>MTTLHTPPTSLALPIWISDRREKIPFEQIVWLQSSRNYTVFLLLDGRKVMTAKTLGEYEKKLPEGFVRVHRSSIVNCEYIVQLNRVQRMCILKNGQSIRISGRRLSNVILSLMG</sequence>